<dbReference type="EMBL" id="OCMT01000001">
    <property type="protein sequence ID" value="SOD11580.1"/>
    <property type="molecule type" value="Genomic_DNA"/>
</dbReference>
<organism evidence="4 5">
    <name type="scientific">Pedobacter xixiisoli</name>
    <dbReference type="NCBI Taxonomy" id="1476464"/>
    <lineage>
        <taxon>Bacteria</taxon>
        <taxon>Pseudomonadati</taxon>
        <taxon>Bacteroidota</taxon>
        <taxon>Sphingobacteriia</taxon>
        <taxon>Sphingobacteriales</taxon>
        <taxon>Sphingobacteriaceae</taxon>
        <taxon>Pedobacter</taxon>
    </lineage>
</organism>
<evidence type="ECO:0000313" key="4">
    <source>
        <dbReference type="EMBL" id="SOD11580.1"/>
    </source>
</evidence>
<evidence type="ECO:0000256" key="1">
    <source>
        <dbReference type="SAM" id="SignalP"/>
    </source>
</evidence>
<dbReference type="RefSeq" id="WP_097127712.1">
    <property type="nucleotide sequence ID" value="NZ_OCMT01000001.1"/>
</dbReference>
<feature type="domain" description="Glycoside hydrolase 123 catalytic" evidence="2">
    <location>
        <begin position="227"/>
        <end position="537"/>
    </location>
</feature>
<dbReference type="AlphaFoldDB" id="A0A285ZPM8"/>
<dbReference type="OrthoDB" id="197680at2"/>
<dbReference type="InterPro" id="IPR025150">
    <property type="entry name" value="GH123_cat"/>
</dbReference>
<gene>
    <name evidence="4" type="ORF">SAMN06297358_0221</name>
</gene>
<protein>
    <submittedName>
        <fullName evidence="4">Uncharacterized protein</fullName>
    </submittedName>
</protein>
<sequence>MLTKLHLKFKCLLTLIVCSGNLFSQVAYQELPDPKGVDMISWKNITEQTAFKFASADVRYQKHVAPSNGTLKIKWEGTGWRGEKIHTKILVCTKRNLNKVSFALSKLTNKNGNTIDASNIKANFVRYVMTDGLNAKGGGCEITPKLDSSLVEDVIDNANELTVPKNTVQPIWLTVTIPTDTKPGLYSGSIYLKENNKNSKYKLNYTVKVINRVLPSPNQWKFHLDLWQNPYAISRVSNTKQWSAEHFRAMTPYMNMLANAGQKTITTTLIHDPWNSQTYDKYGSMIKWTKKNNGSWQYDFSIFDQWVSFAMSLGIKKQINCYSMIPWDLKFAYYDEATGKDTALVAKPGSPEYTSHWTPMLKAFATHLKSKGWFNITCIAMDERPVEDMEKAIAVIKSVDKDFKIALAGRYHPEIEKDIFDYCVASNQVIEPEVFKRRKAEGFNTTVYTSCTEGSPNIFTFSPPAESAWLPWFALNNNYDGYLRWAYNCWNANPLQDSRFGNWSAGDAFFIYPGARTSIRFEKLISGIQDYEKIKILSNELSKKGLSTERLKTITQPFLIQNLKTIEASKMLSDAKKQLNSF</sequence>
<reference evidence="5" key="1">
    <citation type="submission" date="2017-09" db="EMBL/GenBank/DDBJ databases">
        <authorList>
            <person name="Varghese N."/>
            <person name="Submissions S."/>
        </authorList>
    </citation>
    <scope>NUCLEOTIDE SEQUENCE [LARGE SCALE GENOMIC DNA]</scope>
    <source>
        <strain evidence="5">CGMCC 1.12803</strain>
    </source>
</reference>
<evidence type="ECO:0000313" key="5">
    <source>
        <dbReference type="Proteomes" id="UP000219281"/>
    </source>
</evidence>
<dbReference type="Gene3D" id="3.20.20.80">
    <property type="entry name" value="Glycosidases"/>
    <property type="match status" value="1"/>
</dbReference>
<dbReference type="Proteomes" id="UP000219281">
    <property type="component" value="Unassembled WGS sequence"/>
</dbReference>
<evidence type="ECO:0000259" key="3">
    <source>
        <dbReference type="Pfam" id="PF22680"/>
    </source>
</evidence>
<dbReference type="InterPro" id="IPR017853">
    <property type="entry name" value="GH"/>
</dbReference>
<keyword evidence="1" id="KW-0732">Signal</keyword>
<name>A0A285ZPM8_9SPHI</name>
<feature type="chain" id="PRO_5012267499" evidence="1">
    <location>
        <begin position="25"/>
        <end position="582"/>
    </location>
</feature>
<proteinExistence type="predicted"/>
<evidence type="ECO:0000259" key="2">
    <source>
        <dbReference type="Pfam" id="PF13320"/>
    </source>
</evidence>
<keyword evidence="5" id="KW-1185">Reference proteome</keyword>
<accession>A0A285ZPM8</accession>
<dbReference type="InterPro" id="IPR053850">
    <property type="entry name" value="Glyco_hydro_123_N_2"/>
</dbReference>
<dbReference type="Pfam" id="PF13320">
    <property type="entry name" value="GH123_cat"/>
    <property type="match status" value="1"/>
</dbReference>
<feature type="domain" description="Glycoside hydrolase 123 N-terminal" evidence="3">
    <location>
        <begin position="53"/>
        <end position="193"/>
    </location>
</feature>
<dbReference type="Pfam" id="PF22680">
    <property type="entry name" value="Glyco_hydro_123_N_2"/>
    <property type="match status" value="1"/>
</dbReference>
<dbReference type="SUPFAM" id="SSF51445">
    <property type="entry name" value="(Trans)glycosidases"/>
    <property type="match status" value="1"/>
</dbReference>
<feature type="signal peptide" evidence="1">
    <location>
        <begin position="1"/>
        <end position="24"/>
    </location>
</feature>